<sequence length="595" mass="67491">MGDLTDSLTCSICRNVYTDPVTLTCGHNFCRGCMTNTWNSRERLGEDYSCPLCCKSVMRRPQLTSNVTLKMIVDKVRLNQEESGIFCTYCVHSPVPASKTCLLCEASLCVTHLYWHSKSDKHLLTEPTKDFESKKCPIHGDDLQYYCEEDATCICKSCTMDVEHRGHQVEKLNEASDKRKESLKTILEKLSPERNEIEERQQRLREHSREVEGRAEHQIKQVIDIFRGIRLKLEALKSQACQEIYGLRRQLSSPLSFQMKQLEIKKNELIRKIQHIEELCNMVNPIAVLQDWNSEGDALGYTEEGDIDGPGGEDIEAPALEQMDQVSETLLTGLNGIVTEIRTLIYKQKAPAMDIKKAEDDVAPSEEPKTSCCSGKSQQKPSSCTKKKEKPTVFRSVSCFEASCCVVPPMYIERATDITLDRNTAANNVLVSNGNKMASYSETRQCYPESPERFQESQVLSSRLFASGQHYWEVEVSELGEVRIGVAYPSIARKGFRSYIGENTKSWCLYRYETSSKLEEKQQRFSGRHGSKETHLPYRVSCHRLGVYLDCEAGSVSFYELCDQIRHLHTFTATFTEPLHAAFCVWGGASVTVLS</sequence>
<dbReference type="Ensembl" id="ENSXETT00000123440">
    <property type="protein sequence ID" value="ENSXETP00000107157"/>
    <property type="gene ID" value="ENSXETG00000046461"/>
</dbReference>
<dbReference type="GeneTree" id="ENSGT01030000234583"/>
<dbReference type="SMART" id="SM00449">
    <property type="entry name" value="SPRY"/>
    <property type="match status" value="1"/>
</dbReference>
<evidence type="ECO:0000256" key="3">
    <source>
        <dbReference type="ARBA" id="ARBA00022771"/>
    </source>
</evidence>
<evidence type="ECO:0000256" key="6">
    <source>
        <dbReference type="ARBA" id="ARBA00022859"/>
    </source>
</evidence>
<dbReference type="PANTHER" id="PTHR25465:SF47">
    <property type="entry name" value="E3 UBIQUITIN_ISG15 LIGASE TRIM25"/>
    <property type="match status" value="1"/>
</dbReference>
<keyword evidence="7" id="KW-0175">Coiled coil</keyword>
<dbReference type="InterPro" id="IPR000315">
    <property type="entry name" value="Znf_B-box"/>
</dbReference>
<dbReference type="Pfam" id="PF00643">
    <property type="entry name" value="zf-B_box"/>
    <property type="match status" value="1"/>
</dbReference>
<reference evidence="13" key="2">
    <citation type="submission" date="2021-03" db="UniProtKB">
        <authorList>
            <consortium name="Ensembl"/>
        </authorList>
    </citation>
    <scope>IDENTIFICATION</scope>
</reference>
<dbReference type="InParanoid" id="A0A803JGW4"/>
<keyword evidence="1" id="KW-0399">Innate immunity</keyword>
<dbReference type="InterPro" id="IPR003877">
    <property type="entry name" value="SPRY_dom"/>
</dbReference>
<dbReference type="SMART" id="SM00589">
    <property type="entry name" value="PRY"/>
    <property type="match status" value="1"/>
</dbReference>
<dbReference type="SUPFAM" id="SSF57850">
    <property type="entry name" value="RING/U-box"/>
    <property type="match status" value="1"/>
</dbReference>
<dbReference type="Pfam" id="PF13765">
    <property type="entry name" value="PRY"/>
    <property type="match status" value="1"/>
</dbReference>
<dbReference type="InterPro" id="IPR013320">
    <property type="entry name" value="ConA-like_dom_sf"/>
</dbReference>
<dbReference type="InterPro" id="IPR001870">
    <property type="entry name" value="B30.2/SPRY"/>
</dbReference>
<keyword evidence="6" id="KW-0391">Immunity</keyword>
<dbReference type="InterPro" id="IPR013083">
    <property type="entry name" value="Znf_RING/FYVE/PHD"/>
</dbReference>
<keyword evidence="3 8" id="KW-0863">Zinc-finger</keyword>
<dbReference type="PROSITE" id="PS50089">
    <property type="entry name" value="ZF_RING_2"/>
    <property type="match status" value="1"/>
</dbReference>
<dbReference type="Pfam" id="PF13445">
    <property type="entry name" value="zf-RING_UBOX"/>
    <property type="match status" value="1"/>
</dbReference>
<evidence type="ECO:0000256" key="1">
    <source>
        <dbReference type="ARBA" id="ARBA00022588"/>
    </source>
</evidence>
<name>A0A803JGW4_XENTR</name>
<dbReference type="InterPro" id="IPR001841">
    <property type="entry name" value="Znf_RING"/>
</dbReference>
<dbReference type="Gene3D" id="3.30.160.60">
    <property type="entry name" value="Classic Zinc Finger"/>
    <property type="match status" value="1"/>
</dbReference>
<dbReference type="SMART" id="SM00502">
    <property type="entry name" value="BBC"/>
    <property type="match status" value="1"/>
</dbReference>
<reference evidence="13" key="1">
    <citation type="journal article" date="2010" name="Science">
        <title>The genome of the Western clawed frog Xenopus tropicalis.</title>
        <authorList>
            <person name="Hellsten U."/>
            <person name="Harland R.M."/>
            <person name="Gilchrist M.J."/>
            <person name="Hendrix D."/>
            <person name="Jurka J."/>
            <person name="Kapitonov V."/>
            <person name="Ovcharenko I."/>
            <person name="Putnam N.H."/>
            <person name="Shu S."/>
            <person name="Taher L."/>
            <person name="Blitz I.L."/>
            <person name="Blumberg B."/>
            <person name="Dichmann D.S."/>
            <person name="Dubchak I."/>
            <person name="Amaya E."/>
            <person name="Detter J.C."/>
            <person name="Fletcher R."/>
            <person name="Gerhard D.S."/>
            <person name="Goodstein D."/>
            <person name="Graves T."/>
            <person name="Grigoriev I.V."/>
            <person name="Grimwood J."/>
            <person name="Kawashima T."/>
            <person name="Lindquist E."/>
            <person name="Lucas S.M."/>
            <person name="Mead P.E."/>
            <person name="Mitros T."/>
            <person name="Ogino H."/>
            <person name="Ohta Y."/>
            <person name="Poliakov A.V."/>
            <person name="Pollet N."/>
            <person name="Robert J."/>
            <person name="Salamov A."/>
            <person name="Sater A.K."/>
            <person name="Schmutz J."/>
            <person name="Terry A."/>
            <person name="Vize P.D."/>
            <person name="Warren W.C."/>
            <person name="Wells D."/>
            <person name="Wills A."/>
            <person name="Wilson R.K."/>
            <person name="Zimmerman L.B."/>
            <person name="Zorn A.M."/>
            <person name="Grainger R."/>
            <person name="Grammer T."/>
            <person name="Khokha M.K."/>
            <person name="Richardson P.M."/>
            <person name="Rokhsar D.S."/>
        </authorList>
    </citation>
    <scope>NUCLEOTIDE SEQUENCE [LARGE SCALE GENOMIC DNA]</scope>
    <source>
        <strain evidence="13">Nigerian</strain>
    </source>
</reference>
<dbReference type="InterPro" id="IPR003879">
    <property type="entry name" value="Butyrophylin_SPRY"/>
</dbReference>
<feature type="domain" description="B box-type" evidence="11">
    <location>
        <begin position="131"/>
        <end position="172"/>
    </location>
</feature>
<dbReference type="SUPFAM" id="SSF49899">
    <property type="entry name" value="Concanavalin A-like lectins/glucanases"/>
    <property type="match status" value="1"/>
</dbReference>
<evidence type="ECO:0000313" key="13">
    <source>
        <dbReference type="Ensembl" id="ENSXETP00000107157"/>
    </source>
</evidence>
<dbReference type="SUPFAM" id="SSF57845">
    <property type="entry name" value="B-box zinc-binding domain"/>
    <property type="match status" value="1"/>
</dbReference>
<evidence type="ECO:0000259" key="10">
    <source>
        <dbReference type="PROSITE" id="PS50089"/>
    </source>
</evidence>
<keyword evidence="2" id="KW-0479">Metal-binding</keyword>
<dbReference type="CDD" id="cd12891">
    <property type="entry name" value="SPRY_PRY_C-I_2"/>
    <property type="match status" value="1"/>
</dbReference>
<feature type="domain" description="RING-type" evidence="10">
    <location>
        <begin position="10"/>
        <end position="53"/>
    </location>
</feature>
<dbReference type="SMART" id="SM00184">
    <property type="entry name" value="RING"/>
    <property type="match status" value="1"/>
</dbReference>
<dbReference type="InterPro" id="IPR043136">
    <property type="entry name" value="B30.2/SPRY_sf"/>
</dbReference>
<dbReference type="Gene3D" id="2.60.120.920">
    <property type="match status" value="1"/>
</dbReference>
<dbReference type="GO" id="GO:0008270">
    <property type="term" value="F:zinc ion binding"/>
    <property type="evidence" value="ECO:0007669"/>
    <property type="project" value="UniProtKB-KW"/>
</dbReference>
<evidence type="ECO:0000256" key="9">
    <source>
        <dbReference type="SAM" id="MobiDB-lite"/>
    </source>
</evidence>
<dbReference type="PROSITE" id="PS50119">
    <property type="entry name" value="ZF_BBOX"/>
    <property type="match status" value="1"/>
</dbReference>
<dbReference type="SMART" id="SM00336">
    <property type="entry name" value="BBOX"/>
    <property type="match status" value="1"/>
</dbReference>
<evidence type="ECO:0000256" key="7">
    <source>
        <dbReference type="ARBA" id="ARBA00023054"/>
    </source>
</evidence>
<dbReference type="AlphaFoldDB" id="A0A803JGW4"/>
<dbReference type="PROSITE" id="PS00518">
    <property type="entry name" value="ZF_RING_1"/>
    <property type="match status" value="1"/>
</dbReference>
<dbReference type="PROSITE" id="PS50188">
    <property type="entry name" value="B302_SPRY"/>
    <property type="match status" value="1"/>
</dbReference>
<accession>A0A803JGW4</accession>
<dbReference type="Gene3D" id="3.30.40.10">
    <property type="entry name" value="Zinc/RING finger domain, C3HC4 (zinc finger)"/>
    <property type="match status" value="1"/>
</dbReference>
<dbReference type="PANTHER" id="PTHR25465">
    <property type="entry name" value="B-BOX DOMAIN CONTAINING"/>
    <property type="match status" value="1"/>
</dbReference>
<evidence type="ECO:0000256" key="8">
    <source>
        <dbReference type="PROSITE-ProRule" id="PRU00024"/>
    </source>
</evidence>
<dbReference type="InterPro" id="IPR003649">
    <property type="entry name" value="Bbox_C"/>
</dbReference>
<keyword evidence="5" id="KW-0862">Zinc</keyword>
<protein>
    <submittedName>
        <fullName evidence="13">Uncharacterized protein</fullName>
    </submittedName>
</protein>
<evidence type="ECO:0000259" key="12">
    <source>
        <dbReference type="PROSITE" id="PS50188"/>
    </source>
</evidence>
<dbReference type="Pfam" id="PF00622">
    <property type="entry name" value="SPRY"/>
    <property type="match status" value="1"/>
</dbReference>
<evidence type="ECO:0000259" key="11">
    <source>
        <dbReference type="PROSITE" id="PS50119"/>
    </source>
</evidence>
<dbReference type="InterPro" id="IPR006574">
    <property type="entry name" value="PRY"/>
</dbReference>
<feature type="compositionally biased region" description="Polar residues" evidence="9">
    <location>
        <begin position="371"/>
        <end position="384"/>
    </location>
</feature>
<dbReference type="PRINTS" id="PR01407">
    <property type="entry name" value="BUTYPHLNCDUF"/>
</dbReference>
<dbReference type="CDD" id="cd19769">
    <property type="entry name" value="Bbox2_TRIM16-like"/>
    <property type="match status" value="1"/>
</dbReference>
<keyword evidence="4" id="KW-0833">Ubl conjugation pathway</keyword>
<feature type="domain" description="B30.2/SPRY" evidence="12">
    <location>
        <begin position="398"/>
        <end position="595"/>
    </location>
</feature>
<dbReference type="GO" id="GO:0005737">
    <property type="term" value="C:cytoplasm"/>
    <property type="evidence" value="ECO:0007669"/>
    <property type="project" value="UniProtKB-ARBA"/>
</dbReference>
<dbReference type="InterPro" id="IPR027370">
    <property type="entry name" value="Znf-RING_euk"/>
</dbReference>
<organism evidence="13">
    <name type="scientific">Xenopus tropicalis</name>
    <name type="common">Western clawed frog</name>
    <name type="synonym">Silurana tropicalis</name>
    <dbReference type="NCBI Taxonomy" id="8364"/>
    <lineage>
        <taxon>Eukaryota</taxon>
        <taxon>Metazoa</taxon>
        <taxon>Chordata</taxon>
        <taxon>Craniata</taxon>
        <taxon>Vertebrata</taxon>
        <taxon>Euteleostomi</taxon>
        <taxon>Amphibia</taxon>
        <taxon>Batrachia</taxon>
        <taxon>Anura</taxon>
        <taxon>Pipoidea</taxon>
        <taxon>Pipidae</taxon>
        <taxon>Xenopodinae</taxon>
        <taxon>Xenopus</taxon>
        <taxon>Silurana</taxon>
    </lineage>
</organism>
<evidence type="ECO:0000256" key="4">
    <source>
        <dbReference type="ARBA" id="ARBA00022786"/>
    </source>
</evidence>
<evidence type="ECO:0000256" key="2">
    <source>
        <dbReference type="ARBA" id="ARBA00022723"/>
    </source>
</evidence>
<dbReference type="GO" id="GO:0045087">
    <property type="term" value="P:innate immune response"/>
    <property type="evidence" value="ECO:0007669"/>
    <property type="project" value="UniProtKB-KW"/>
</dbReference>
<feature type="region of interest" description="Disordered" evidence="9">
    <location>
        <begin position="361"/>
        <end position="387"/>
    </location>
</feature>
<dbReference type="InterPro" id="IPR051051">
    <property type="entry name" value="E3_ubiq-ligase_TRIM/RNF"/>
</dbReference>
<proteinExistence type="predicted"/>
<dbReference type="InterPro" id="IPR017907">
    <property type="entry name" value="Znf_RING_CS"/>
</dbReference>
<evidence type="ECO:0000256" key="5">
    <source>
        <dbReference type="ARBA" id="ARBA00022833"/>
    </source>
</evidence>